<keyword evidence="4" id="KW-0560">Oxidoreductase</keyword>
<evidence type="ECO:0000256" key="2">
    <source>
        <dbReference type="ARBA" id="ARBA00022630"/>
    </source>
</evidence>
<keyword evidence="2" id="KW-0285">Flavoprotein</keyword>
<dbReference type="PRINTS" id="PR00368">
    <property type="entry name" value="FADPNR"/>
</dbReference>
<dbReference type="InterPro" id="IPR023753">
    <property type="entry name" value="FAD/NAD-binding_dom"/>
</dbReference>
<comment type="cofactor">
    <cofactor evidence="1">
        <name>FAD</name>
        <dbReference type="ChEBI" id="CHEBI:57692"/>
    </cofactor>
</comment>
<dbReference type="InterPro" id="IPR036188">
    <property type="entry name" value="FAD/NAD-bd_sf"/>
</dbReference>
<gene>
    <name evidence="6" type="ORF">IF651_04275</name>
</gene>
<comment type="caution">
    <text evidence="6">The sequence shown here is derived from an EMBL/GenBank/DDBJ whole genome shotgun (WGS) entry which is preliminary data.</text>
</comment>
<evidence type="ECO:0000313" key="6">
    <source>
        <dbReference type="EMBL" id="MBD8078273.1"/>
    </source>
</evidence>
<evidence type="ECO:0000256" key="1">
    <source>
        <dbReference type="ARBA" id="ARBA00001974"/>
    </source>
</evidence>
<reference evidence="6" key="2">
    <citation type="submission" date="2020-09" db="EMBL/GenBank/DDBJ databases">
        <authorList>
            <person name="Yu Y."/>
        </authorList>
    </citation>
    <scope>NUCLEOTIDE SEQUENCE</scope>
    <source>
        <strain evidence="6">KCTC 49039</strain>
    </source>
</reference>
<dbReference type="Gene3D" id="3.30.390.30">
    <property type="match status" value="1"/>
</dbReference>
<dbReference type="Pfam" id="PF07992">
    <property type="entry name" value="Pyr_redox_2"/>
    <property type="match status" value="1"/>
</dbReference>
<keyword evidence="3" id="KW-0274">FAD</keyword>
<dbReference type="EMBL" id="JACYHB010000002">
    <property type="protein sequence ID" value="MBD8078273.1"/>
    <property type="molecule type" value="Genomic_DNA"/>
</dbReference>
<dbReference type="SUPFAM" id="SSF51905">
    <property type="entry name" value="FAD/NAD(P)-binding domain"/>
    <property type="match status" value="1"/>
</dbReference>
<evidence type="ECO:0000256" key="3">
    <source>
        <dbReference type="ARBA" id="ARBA00022827"/>
    </source>
</evidence>
<feature type="domain" description="FAD/NAD(P)-binding" evidence="5">
    <location>
        <begin position="17"/>
        <end position="293"/>
    </location>
</feature>
<accession>A0A927G7R3</accession>
<dbReference type="PRINTS" id="PR00411">
    <property type="entry name" value="PNDRDTASEI"/>
</dbReference>
<keyword evidence="7" id="KW-1185">Reference proteome</keyword>
<reference evidence="6" key="1">
    <citation type="journal article" date="2018" name="Curr. Microbiol.">
        <title>Cellulosimicrobium arenosum sp. nov., Isolated from Marine Sediment Sand.</title>
        <authorList>
            <person name="Oh M."/>
            <person name="Kim J.H."/>
            <person name="Yoon J.H."/>
            <person name="Schumann P."/>
            <person name="Kim W."/>
        </authorList>
    </citation>
    <scope>NUCLEOTIDE SEQUENCE</scope>
    <source>
        <strain evidence="6">KCTC 49039</strain>
    </source>
</reference>
<dbReference type="SUPFAM" id="SSF55424">
    <property type="entry name" value="FAD/NAD-linked reductases, dimerisation (C-terminal) domain"/>
    <property type="match status" value="1"/>
</dbReference>
<dbReference type="RefSeq" id="WP_191827826.1">
    <property type="nucleotide sequence ID" value="NZ_JACYHB010000002.1"/>
</dbReference>
<dbReference type="PANTHER" id="PTHR43557">
    <property type="entry name" value="APOPTOSIS-INDUCING FACTOR 1"/>
    <property type="match status" value="1"/>
</dbReference>
<evidence type="ECO:0000259" key="5">
    <source>
        <dbReference type="Pfam" id="PF07992"/>
    </source>
</evidence>
<protein>
    <submittedName>
        <fullName evidence="6">FAD-dependent oxidoreductase</fullName>
    </submittedName>
</protein>
<dbReference type="GO" id="GO:0005737">
    <property type="term" value="C:cytoplasm"/>
    <property type="evidence" value="ECO:0007669"/>
    <property type="project" value="TreeGrafter"/>
</dbReference>
<dbReference type="Proteomes" id="UP000610846">
    <property type="component" value="Unassembled WGS sequence"/>
</dbReference>
<dbReference type="AlphaFoldDB" id="A0A927G7R3"/>
<proteinExistence type="predicted"/>
<dbReference type="PANTHER" id="PTHR43557:SF2">
    <property type="entry name" value="RIESKE DOMAIN-CONTAINING PROTEIN-RELATED"/>
    <property type="match status" value="1"/>
</dbReference>
<organism evidence="6 7">
    <name type="scientific">Cellulosimicrobium arenosum</name>
    <dbReference type="NCBI Taxonomy" id="2708133"/>
    <lineage>
        <taxon>Bacteria</taxon>
        <taxon>Bacillati</taxon>
        <taxon>Actinomycetota</taxon>
        <taxon>Actinomycetes</taxon>
        <taxon>Micrococcales</taxon>
        <taxon>Promicromonosporaceae</taxon>
        <taxon>Cellulosimicrobium</taxon>
    </lineage>
</organism>
<dbReference type="InterPro" id="IPR016156">
    <property type="entry name" value="FAD/NAD-linked_Rdtase_dimer_sf"/>
</dbReference>
<dbReference type="Gene3D" id="3.50.50.60">
    <property type="entry name" value="FAD/NAD(P)-binding domain"/>
    <property type="match status" value="2"/>
</dbReference>
<evidence type="ECO:0000256" key="4">
    <source>
        <dbReference type="ARBA" id="ARBA00023002"/>
    </source>
</evidence>
<dbReference type="InterPro" id="IPR050446">
    <property type="entry name" value="FAD-oxidoreductase/Apoptosis"/>
</dbReference>
<evidence type="ECO:0000313" key="7">
    <source>
        <dbReference type="Proteomes" id="UP000610846"/>
    </source>
</evidence>
<sequence>MAPPDRGPAPTADPPSSVVVVGAGLAGAQTVAALRTHGFTGAITVLGAEGVPPYDRPPLSKELLSRAEPAWLAGELGVDVTALADDVRLADPAARLVTATGPTEQHVVVTRSGERLRADAVVLAVGSAPVRPAAWESALVLHTAAEAATLRAVVHPGQRLVVVGAGWIGAEVAGIAAGAGADVTVVEAGPAPLGRQLGNDVGAHLARWYAEAGARLVTDAAVVDVRPDGVGLAGGGRVPADVVLVAVGARPSTAWLDGVVPRDATGAITVDAAGAVLGRTRLWAVGDCATRVHPEIGAVPGGHWSAALHDPDATARAVVGLDPHDAPPHAPYVFSQQLGHDVALLGVREAGDDAVLRGDPSGGASGRDPWSVVYLDPTDHGRTDDAGRAVRRAHAVLLVDSPRDVGAVRRVVTRAPRPDVVLDLVADPTVRWRDVTASR</sequence>
<dbReference type="GO" id="GO:0016651">
    <property type="term" value="F:oxidoreductase activity, acting on NAD(P)H"/>
    <property type="evidence" value="ECO:0007669"/>
    <property type="project" value="TreeGrafter"/>
</dbReference>
<name>A0A927G7R3_9MICO</name>